<name>A0A1Y2PGV2_9FLAO</name>
<evidence type="ECO:0008006" key="4">
    <source>
        <dbReference type="Google" id="ProtNLM"/>
    </source>
</evidence>
<feature type="chain" id="PRO_5012486084" description="DUF4412 domain-containing protein" evidence="1">
    <location>
        <begin position="26"/>
        <end position="473"/>
    </location>
</feature>
<accession>A0A1Y2PGV2</accession>
<proteinExistence type="predicted"/>
<dbReference type="Proteomes" id="UP000194221">
    <property type="component" value="Unassembled WGS sequence"/>
</dbReference>
<feature type="signal peptide" evidence="1">
    <location>
        <begin position="1"/>
        <end position="25"/>
    </location>
</feature>
<dbReference type="AlphaFoldDB" id="A0A1Y2PGV2"/>
<evidence type="ECO:0000313" key="3">
    <source>
        <dbReference type="Proteomes" id="UP000194221"/>
    </source>
</evidence>
<keyword evidence="1" id="KW-0732">Signal</keyword>
<dbReference type="OrthoDB" id="1524221at2"/>
<dbReference type="InParanoid" id="A0A1Y2PGV2"/>
<protein>
    <recommendedName>
        <fullName evidence="4">DUF4412 domain-containing protein</fullName>
    </recommendedName>
</protein>
<dbReference type="EMBL" id="LAPZ01000002">
    <property type="protein sequence ID" value="OSY88939.1"/>
    <property type="molecule type" value="Genomic_DNA"/>
</dbReference>
<gene>
    <name evidence="2" type="ORF">WH52_04550</name>
</gene>
<dbReference type="STRING" id="1635173.WH52_04550"/>
<evidence type="ECO:0000313" key="2">
    <source>
        <dbReference type="EMBL" id="OSY88939.1"/>
    </source>
</evidence>
<keyword evidence="3" id="KW-1185">Reference proteome</keyword>
<reference evidence="2 3" key="1">
    <citation type="submission" date="2015-03" db="EMBL/GenBank/DDBJ databases">
        <title>Genome sequence of Tenacibaculum sp. S2-2, isolated from intestinal microbiota of sea cucumber, Apostichopus japonicas.</title>
        <authorList>
            <person name="Shao Z."/>
            <person name="Wang L."/>
            <person name="Li X."/>
        </authorList>
    </citation>
    <scope>NUCLEOTIDE SEQUENCE [LARGE SCALE GENOMIC DNA]</scope>
    <source>
        <strain evidence="2 3">S2-2</strain>
    </source>
</reference>
<evidence type="ECO:0000256" key="1">
    <source>
        <dbReference type="SAM" id="SignalP"/>
    </source>
</evidence>
<dbReference type="RefSeq" id="WP_086029749.1">
    <property type="nucleotide sequence ID" value="NZ_LAPZ01000002.1"/>
</dbReference>
<organism evidence="2 3">
    <name type="scientific">Tenacibaculum holothuriorum</name>
    <dbReference type="NCBI Taxonomy" id="1635173"/>
    <lineage>
        <taxon>Bacteria</taxon>
        <taxon>Pseudomonadati</taxon>
        <taxon>Bacteroidota</taxon>
        <taxon>Flavobacteriia</taxon>
        <taxon>Flavobacteriales</taxon>
        <taxon>Flavobacteriaceae</taxon>
        <taxon>Tenacibaculum</taxon>
    </lineage>
</organism>
<comment type="caution">
    <text evidence="2">The sequence shown here is derived from an EMBL/GenBank/DDBJ whole genome shotgun (WGS) entry which is preliminary data.</text>
</comment>
<sequence length="473" mass="53375">MKTNKTITSLVFLFFLIGINTSGQAQFWKKLTKKVQKKIEQKVENKIDKETDKTIDNALEGNNEKEKTVEKKPQQQNTVTNENFKSKGVASINHSNEFGMVNINEIDKVTVTKQGNTYRIYGNWITTGIDVFDGFSIELKNVENTKQLNSKTFKIPEEATLHLGYESQPKGSYEGESSGKGQSYDLKNGSISVNFQKDKNFSFNFNGNADLTVGYRKVKNQDYEEPIKQNAQVSGNGNINNPIFKIEKSFNTSNKTKNKEVSDAEIEKMMQKASPTVNIPSSFSFNKSIELEITDNAGKKFPIEFLLGKYPDIYGMLVATKEMKGQGKVTMVMTPKSSTMFMNIAGMKMKKTTSLDQIGQQFKGSQNIPDASDYSYKKTGATKTILGYTCHEYKVTYNHEGNKGTASLWISKKFPIQNKELPMLGMKMNNPYFSGFVLEINSTHQGENYNIKVTNISNKNVTINTKDYRNMGF</sequence>